<feature type="transmembrane region" description="Helical" evidence="7">
    <location>
        <begin position="244"/>
        <end position="265"/>
    </location>
</feature>
<evidence type="ECO:0000256" key="1">
    <source>
        <dbReference type="ARBA" id="ARBA00004141"/>
    </source>
</evidence>
<keyword evidence="4 7" id="KW-0812">Transmembrane</keyword>
<keyword evidence="3 7" id="KW-0813">Transport</keyword>
<dbReference type="GO" id="GO:0015211">
    <property type="term" value="F:purine nucleoside transmembrane transporter activity"/>
    <property type="evidence" value="ECO:0007669"/>
    <property type="project" value="UniProtKB-UniRule"/>
</dbReference>
<comment type="subcellular location">
    <subcellularLocation>
        <location evidence="1 7">Membrane</location>
        <topology evidence="1 7">Multi-pass membrane protein</topology>
    </subcellularLocation>
</comment>
<feature type="transmembrane region" description="Helical" evidence="7">
    <location>
        <begin position="142"/>
        <end position="162"/>
    </location>
</feature>
<evidence type="ECO:0000256" key="4">
    <source>
        <dbReference type="ARBA" id="ARBA00022692"/>
    </source>
</evidence>
<comment type="similarity">
    <text evidence="2 7">Belongs to the purine permeases (TC 2.A.7.14) family.</text>
</comment>
<dbReference type="Pfam" id="PF16913">
    <property type="entry name" value="PUNUT"/>
    <property type="match status" value="1"/>
</dbReference>
<feature type="transmembrane region" description="Helical" evidence="7">
    <location>
        <begin position="174"/>
        <end position="195"/>
    </location>
</feature>
<evidence type="ECO:0000313" key="10">
    <source>
        <dbReference type="Proteomes" id="UP001180020"/>
    </source>
</evidence>
<organism evidence="9 10">
    <name type="scientific">Acorus calamus</name>
    <name type="common">Sweet flag</name>
    <dbReference type="NCBI Taxonomy" id="4465"/>
    <lineage>
        <taxon>Eukaryota</taxon>
        <taxon>Viridiplantae</taxon>
        <taxon>Streptophyta</taxon>
        <taxon>Embryophyta</taxon>
        <taxon>Tracheophyta</taxon>
        <taxon>Spermatophyta</taxon>
        <taxon>Magnoliopsida</taxon>
        <taxon>Liliopsida</taxon>
        <taxon>Acoraceae</taxon>
        <taxon>Acorus</taxon>
    </lineage>
</organism>
<name>A0AAV9DQK8_ACOCL</name>
<evidence type="ECO:0000313" key="9">
    <source>
        <dbReference type="EMBL" id="KAK1303400.1"/>
    </source>
</evidence>
<evidence type="ECO:0000256" key="5">
    <source>
        <dbReference type="ARBA" id="ARBA00022989"/>
    </source>
</evidence>
<evidence type="ECO:0000256" key="8">
    <source>
        <dbReference type="SAM" id="MobiDB-lite"/>
    </source>
</evidence>
<feature type="transmembrane region" description="Helical" evidence="7">
    <location>
        <begin position="341"/>
        <end position="359"/>
    </location>
</feature>
<comment type="caution">
    <text evidence="9">The sequence shown here is derived from an EMBL/GenBank/DDBJ whole genome shotgun (WGS) entry which is preliminary data.</text>
</comment>
<dbReference type="PANTHER" id="PTHR31376">
    <property type="entry name" value="OS09G0467300 PROTEIN-RELATED"/>
    <property type="match status" value="1"/>
</dbReference>
<sequence length="384" mass="41930">MRERERASSFCLLKMGEELQLHIREVDPTQPPPSEPPPPPTTTSKHWKWWLTVTFNILSLLVGQTVATLLGRYYYSKGGNSIWLATIVQSLGYPILLIPLILSFKTKTSITRPPLQKLSLLYASLGLLVGFDNLLYSYGLLYLPLSTYSLVCATQLAFNTVFSRFLNGQRFTHLVLNSVVLLSVSASLLGVRAGSEAGNARIPPGKYAIGFVCTLGASAAYSLLLSLTQLSFEKVMRGETYRVVLEMQVSTSAVASCVALVGLFASGEWRTLKGEMNDFEAGRAAYVAALVGTAVGWQVSAIGVVGLIFQVSSLFSNVISTLALPVVPVFAVIFFHDKMDGVKVMALLLALWGFASYMYQHYIDDLEAKKAKKASTRNDVSNSS</sequence>
<dbReference type="PANTHER" id="PTHR31376:SF2">
    <property type="entry name" value="PURINE PERMEASE 11-RELATED"/>
    <property type="match status" value="1"/>
</dbReference>
<gene>
    <name evidence="9" type="primary">PUP11</name>
    <name evidence="9" type="ORF">QJS10_CPB11g00198</name>
</gene>
<accession>A0AAV9DQK8</accession>
<feature type="transmembrane region" description="Helical" evidence="7">
    <location>
        <begin position="118"/>
        <end position="136"/>
    </location>
</feature>
<dbReference type="AlphaFoldDB" id="A0AAV9DQK8"/>
<dbReference type="InterPro" id="IPR037185">
    <property type="entry name" value="EmrE-like"/>
</dbReference>
<dbReference type="EMBL" id="JAUJYO010000011">
    <property type="protein sequence ID" value="KAK1303400.1"/>
    <property type="molecule type" value="Genomic_DNA"/>
</dbReference>
<feature type="transmembrane region" description="Helical" evidence="7">
    <location>
        <begin position="285"/>
        <end position="309"/>
    </location>
</feature>
<evidence type="ECO:0000256" key="3">
    <source>
        <dbReference type="ARBA" id="ARBA00022448"/>
    </source>
</evidence>
<feature type="compositionally biased region" description="Pro residues" evidence="8">
    <location>
        <begin position="29"/>
        <end position="41"/>
    </location>
</feature>
<proteinExistence type="inferred from homology"/>
<evidence type="ECO:0000256" key="7">
    <source>
        <dbReference type="RuleBase" id="RU368015"/>
    </source>
</evidence>
<reference evidence="9" key="1">
    <citation type="journal article" date="2023" name="Nat. Commun.">
        <title>Diploid and tetraploid genomes of Acorus and the evolution of monocots.</title>
        <authorList>
            <person name="Ma L."/>
            <person name="Liu K.W."/>
            <person name="Li Z."/>
            <person name="Hsiao Y.Y."/>
            <person name="Qi Y."/>
            <person name="Fu T."/>
            <person name="Tang G.D."/>
            <person name="Zhang D."/>
            <person name="Sun W.H."/>
            <person name="Liu D.K."/>
            <person name="Li Y."/>
            <person name="Chen G.Z."/>
            <person name="Liu X.D."/>
            <person name="Liao X.Y."/>
            <person name="Jiang Y.T."/>
            <person name="Yu X."/>
            <person name="Hao Y."/>
            <person name="Huang J."/>
            <person name="Zhao X.W."/>
            <person name="Ke S."/>
            <person name="Chen Y.Y."/>
            <person name="Wu W.L."/>
            <person name="Hsu J.L."/>
            <person name="Lin Y.F."/>
            <person name="Huang M.D."/>
            <person name="Li C.Y."/>
            <person name="Huang L."/>
            <person name="Wang Z.W."/>
            <person name="Zhao X."/>
            <person name="Zhong W.Y."/>
            <person name="Peng D.H."/>
            <person name="Ahmad S."/>
            <person name="Lan S."/>
            <person name="Zhang J.S."/>
            <person name="Tsai W.C."/>
            <person name="Van de Peer Y."/>
            <person name="Liu Z.J."/>
        </authorList>
    </citation>
    <scope>NUCLEOTIDE SEQUENCE</scope>
    <source>
        <strain evidence="9">CP</strain>
    </source>
</reference>
<feature type="transmembrane region" description="Helical" evidence="7">
    <location>
        <begin position="207"/>
        <end position="232"/>
    </location>
</feature>
<dbReference type="InterPro" id="IPR030182">
    <property type="entry name" value="PUP_plant"/>
</dbReference>
<feature type="transmembrane region" description="Helical" evidence="7">
    <location>
        <begin position="314"/>
        <end position="335"/>
    </location>
</feature>
<reference evidence="9" key="2">
    <citation type="submission" date="2023-06" db="EMBL/GenBank/DDBJ databases">
        <authorList>
            <person name="Ma L."/>
            <person name="Liu K.-W."/>
            <person name="Li Z."/>
            <person name="Hsiao Y.-Y."/>
            <person name="Qi Y."/>
            <person name="Fu T."/>
            <person name="Tang G."/>
            <person name="Zhang D."/>
            <person name="Sun W.-H."/>
            <person name="Liu D.-K."/>
            <person name="Li Y."/>
            <person name="Chen G.-Z."/>
            <person name="Liu X.-D."/>
            <person name="Liao X.-Y."/>
            <person name="Jiang Y.-T."/>
            <person name="Yu X."/>
            <person name="Hao Y."/>
            <person name="Huang J."/>
            <person name="Zhao X.-W."/>
            <person name="Ke S."/>
            <person name="Chen Y.-Y."/>
            <person name="Wu W.-L."/>
            <person name="Hsu J.-L."/>
            <person name="Lin Y.-F."/>
            <person name="Huang M.-D."/>
            <person name="Li C.-Y."/>
            <person name="Huang L."/>
            <person name="Wang Z.-W."/>
            <person name="Zhao X."/>
            <person name="Zhong W.-Y."/>
            <person name="Peng D.-H."/>
            <person name="Ahmad S."/>
            <person name="Lan S."/>
            <person name="Zhang J.-S."/>
            <person name="Tsai W.-C."/>
            <person name="Van De Peer Y."/>
            <person name="Liu Z.-J."/>
        </authorList>
    </citation>
    <scope>NUCLEOTIDE SEQUENCE</scope>
    <source>
        <strain evidence="9">CP</strain>
        <tissue evidence="9">Leaves</tissue>
    </source>
</reference>
<feature type="region of interest" description="Disordered" evidence="8">
    <location>
        <begin position="24"/>
        <end position="43"/>
    </location>
</feature>
<dbReference type="Proteomes" id="UP001180020">
    <property type="component" value="Unassembled WGS sequence"/>
</dbReference>
<dbReference type="GO" id="GO:0005345">
    <property type="term" value="F:purine nucleobase transmembrane transporter activity"/>
    <property type="evidence" value="ECO:0007669"/>
    <property type="project" value="UniProtKB-UniRule"/>
</dbReference>
<keyword evidence="10" id="KW-1185">Reference proteome</keyword>
<feature type="transmembrane region" description="Helical" evidence="7">
    <location>
        <begin position="49"/>
        <end position="70"/>
    </location>
</feature>
<dbReference type="SUPFAM" id="SSF103481">
    <property type="entry name" value="Multidrug resistance efflux transporter EmrE"/>
    <property type="match status" value="1"/>
</dbReference>
<keyword evidence="6 7" id="KW-0472">Membrane</keyword>
<keyword evidence="5 7" id="KW-1133">Transmembrane helix</keyword>
<evidence type="ECO:0000256" key="2">
    <source>
        <dbReference type="ARBA" id="ARBA00006213"/>
    </source>
</evidence>
<evidence type="ECO:0000256" key="6">
    <source>
        <dbReference type="ARBA" id="ARBA00023136"/>
    </source>
</evidence>
<protein>
    <recommendedName>
        <fullName evidence="7">Probable purine permease</fullName>
    </recommendedName>
</protein>
<feature type="transmembrane region" description="Helical" evidence="7">
    <location>
        <begin position="82"/>
        <end position="106"/>
    </location>
</feature>
<dbReference type="GO" id="GO:0016020">
    <property type="term" value="C:membrane"/>
    <property type="evidence" value="ECO:0007669"/>
    <property type="project" value="UniProtKB-SubCell"/>
</dbReference>